<keyword evidence="9" id="KW-1185">Reference proteome</keyword>
<feature type="compositionally biased region" description="Acidic residues" evidence="6">
    <location>
        <begin position="679"/>
        <end position="702"/>
    </location>
</feature>
<feature type="compositionally biased region" description="Polar residues" evidence="6">
    <location>
        <begin position="1082"/>
        <end position="1092"/>
    </location>
</feature>
<dbReference type="KEGG" id="btab:109041199"/>
<evidence type="ECO:0000259" key="7">
    <source>
        <dbReference type="PROSITE" id="PS50157"/>
    </source>
</evidence>
<feature type="region of interest" description="Disordered" evidence="6">
    <location>
        <begin position="1153"/>
        <end position="1178"/>
    </location>
</feature>
<evidence type="ECO:0000256" key="5">
    <source>
        <dbReference type="PROSITE-ProRule" id="PRU00042"/>
    </source>
</evidence>
<accession>A0A9P0C6S9</accession>
<evidence type="ECO:0000256" key="2">
    <source>
        <dbReference type="ARBA" id="ARBA00022737"/>
    </source>
</evidence>
<dbReference type="GO" id="GO:0045944">
    <property type="term" value="P:positive regulation of transcription by RNA polymerase II"/>
    <property type="evidence" value="ECO:0007669"/>
    <property type="project" value="TreeGrafter"/>
</dbReference>
<dbReference type="EMBL" id="OU963862">
    <property type="protein sequence ID" value="CAH0753456.1"/>
    <property type="molecule type" value="Genomic_DNA"/>
</dbReference>
<dbReference type="PROSITE" id="PS00028">
    <property type="entry name" value="ZINC_FINGER_C2H2_1"/>
    <property type="match status" value="10"/>
</dbReference>
<protein>
    <recommendedName>
        <fullName evidence="7">C2H2-type domain-containing protein</fullName>
    </recommendedName>
</protein>
<feature type="domain" description="C2H2-type" evidence="7">
    <location>
        <begin position="1721"/>
        <end position="1748"/>
    </location>
</feature>
<feature type="region of interest" description="Disordered" evidence="6">
    <location>
        <begin position="491"/>
        <end position="516"/>
    </location>
</feature>
<feature type="domain" description="C2H2-type" evidence="7">
    <location>
        <begin position="1293"/>
        <end position="1320"/>
    </location>
</feature>
<dbReference type="Gene3D" id="3.30.160.60">
    <property type="entry name" value="Classic Zinc Finger"/>
    <property type="match status" value="11"/>
</dbReference>
<feature type="compositionally biased region" description="Polar residues" evidence="6">
    <location>
        <begin position="1036"/>
        <end position="1064"/>
    </location>
</feature>
<proteinExistence type="predicted"/>
<feature type="compositionally biased region" description="Low complexity" evidence="6">
    <location>
        <begin position="2060"/>
        <end position="2072"/>
    </location>
</feature>
<feature type="domain" description="C2H2-type" evidence="7">
    <location>
        <begin position="1877"/>
        <end position="1904"/>
    </location>
</feature>
<feature type="compositionally biased region" description="Polar residues" evidence="6">
    <location>
        <begin position="1153"/>
        <end position="1166"/>
    </location>
</feature>
<dbReference type="GO" id="GO:0008270">
    <property type="term" value="F:zinc ion binding"/>
    <property type="evidence" value="ECO:0007669"/>
    <property type="project" value="UniProtKB-KW"/>
</dbReference>
<evidence type="ECO:0000256" key="3">
    <source>
        <dbReference type="ARBA" id="ARBA00022771"/>
    </source>
</evidence>
<dbReference type="PROSITE" id="PS50157">
    <property type="entry name" value="ZINC_FINGER_C2H2_2"/>
    <property type="match status" value="7"/>
</dbReference>
<dbReference type="SUPFAM" id="SSF57667">
    <property type="entry name" value="beta-beta-alpha zinc fingers"/>
    <property type="match status" value="4"/>
</dbReference>
<dbReference type="InterPro" id="IPR036236">
    <property type="entry name" value="Znf_C2H2_sf"/>
</dbReference>
<feature type="region of interest" description="Disordered" evidence="6">
    <location>
        <begin position="677"/>
        <end position="717"/>
    </location>
</feature>
<dbReference type="PANTHER" id="PTHR24403:SF67">
    <property type="entry name" value="FI01116P-RELATED"/>
    <property type="match status" value="1"/>
</dbReference>
<feature type="region of interest" description="Disordered" evidence="6">
    <location>
        <begin position="1033"/>
        <end position="1092"/>
    </location>
</feature>
<feature type="region of interest" description="Disordered" evidence="6">
    <location>
        <begin position="729"/>
        <end position="799"/>
    </location>
</feature>
<keyword evidence="1" id="KW-0479">Metal-binding</keyword>
<feature type="domain" description="C2H2-type" evidence="7">
    <location>
        <begin position="1217"/>
        <end position="1239"/>
    </location>
</feature>
<feature type="compositionally biased region" description="Basic and acidic residues" evidence="6">
    <location>
        <begin position="507"/>
        <end position="516"/>
    </location>
</feature>
<dbReference type="InterPro" id="IPR013087">
    <property type="entry name" value="Znf_C2H2_type"/>
</dbReference>
<evidence type="ECO:0000256" key="6">
    <source>
        <dbReference type="SAM" id="MobiDB-lite"/>
    </source>
</evidence>
<feature type="region of interest" description="Disordered" evidence="6">
    <location>
        <begin position="551"/>
        <end position="571"/>
    </location>
</feature>
<reference evidence="8" key="1">
    <citation type="submission" date="2021-12" db="EMBL/GenBank/DDBJ databases">
        <authorList>
            <person name="King R."/>
        </authorList>
    </citation>
    <scope>NUCLEOTIDE SEQUENCE</scope>
</reference>
<evidence type="ECO:0000313" key="9">
    <source>
        <dbReference type="Proteomes" id="UP001152759"/>
    </source>
</evidence>
<feature type="region of interest" description="Disordered" evidence="6">
    <location>
        <begin position="2003"/>
        <end position="2089"/>
    </location>
</feature>
<keyword evidence="4" id="KW-0862">Zinc</keyword>
<feature type="compositionally biased region" description="Acidic residues" evidence="6">
    <location>
        <begin position="740"/>
        <end position="788"/>
    </location>
</feature>
<feature type="region of interest" description="Disordered" evidence="6">
    <location>
        <begin position="345"/>
        <end position="367"/>
    </location>
</feature>
<gene>
    <name evidence="8" type="ORF">BEMITA_LOCUS792</name>
</gene>
<feature type="compositionally biased region" description="Basic and acidic residues" evidence="6">
    <location>
        <begin position="988"/>
        <end position="1000"/>
    </location>
</feature>
<dbReference type="InterPro" id="IPR050688">
    <property type="entry name" value="Zinc_finger/UBP_domain"/>
</dbReference>
<feature type="domain" description="C2H2-type" evidence="7">
    <location>
        <begin position="1581"/>
        <end position="1608"/>
    </location>
</feature>
<dbReference type="Proteomes" id="UP001152759">
    <property type="component" value="Chromosome 1"/>
</dbReference>
<organism evidence="8 9">
    <name type="scientific">Bemisia tabaci</name>
    <name type="common">Sweetpotato whitefly</name>
    <name type="synonym">Aleurodes tabaci</name>
    <dbReference type="NCBI Taxonomy" id="7038"/>
    <lineage>
        <taxon>Eukaryota</taxon>
        <taxon>Metazoa</taxon>
        <taxon>Ecdysozoa</taxon>
        <taxon>Arthropoda</taxon>
        <taxon>Hexapoda</taxon>
        <taxon>Insecta</taxon>
        <taxon>Pterygota</taxon>
        <taxon>Neoptera</taxon>
        <taxon>Paraneoptera</taxon>
        <taxon>Hemiptera</taxon>
        <taxon>Sternorrhyncha</taxon>
        <taxon>Aleyrodoidea</taxon>
        <taxon>Aleyrodidae</taxon>
        <taxon>Aleyrodinae</taxon>
        <taxon>Bemisia</taxon>
    </lineage>
</organism>
<evidence type="ECO:0000313" key="8">
    <source>
        <dbReference type="EMBL" id="CAH0753456.1"/>
    </source>
</evidence>
<dbReference type="SMART" id="SM00355">
    <property type="entry name" value="ZnF_C2H2"/>
    <property type="match status" value="26"/>
</dbReference>
<dbReference type="GO" id="GO:0005634">
    <property type="term" value="C:nucleus"/>
    <property type="evidence" value="ECO:0007669"/>
    <property type="project" value="TreeGrafter"/>
</dbReference>
<name>A0A9P0C6S9_BEMTA</name>
<feature type="compositionally biased region" description="Polar residues" evidence="6">
    <location>
        <begin position="491"/>
        <end position="506"/>
    </location>
</feature>
<feature type="compositionally biased region" description="Polar residues" evidence="6">
    <location>
        <begin position="946"/>
        <end position="967"/>
    </location>
</feature>
<feature type="compositionally biased region" description="Polar residues" evidence="6">
    <location>
        <begin position="1422"/>
        <end position="1431"/>
    </location>
</feature>
<feature type="region of interest" description="Disordered" evidence="6">
    <location>
        <begin position="453"/>
        <end position="474"/>
    </location>
</feature>
<dbReference type="PANTHER" id="PTHR24403">
    <property type="entry name" value="ZINC FINGER PROTEIN"/>
    <property type="match status" value="1"/>
</dbReference>
<feature type="domain" description="C2H2-type" evidence="7">
    <location>
        <begin position="1609"/>
        <end position="1636"/>
    </location>
</feature>
<feature type="region of interest" description="Disordered" evidence="6">
    <location>
        <begin position="1401"/>
        <end position="1437"/>
    </location>
</feature>
<feature type="compositionally biased region" description="Basic and acidic residues" evidence="6">
    <location>
        <begin position="703"/>
        <end position="717"/>
    </location>
</feature>
<feature type="compositionally biased region" description="Polar residues" evidence="6">
    <location>
        <begin position="1403"/>
        <end position="1413"/>
    </location>
</feature>
<evidence type="ECO:0000256" key="4">
    <source>
        <dbReference type="ARBA" id="ARBA00022833"/>
    </source>
</evidence>
<keyword evidence="3 5" id="KW-0863">Zinc-finger</keyword>
<feature type="region of interest" description="Disordered" evidence="6">
    <location>
        <begin position="25"/>
        <end position="70"/>
    </location>
</feature>
<dbReference type="FunFam" id="3.30.160.60:FF:000894">
    <property type="entry name" value="Uncharacterized protein, isoform C"/>
    <property type="match status" value="1"/>
</dbReference>
<feature type="region of interest" description="Disordered" evidence="6">
    <location>
        <begin position="929"/>
        <end position="1000"/>
    </location>
</feature>
<feature type="compositionally biased region" description="Acidic residues" evidence="6">
    <location>
        <begin position="41"/>
        <end position="55"/>
    </location>
</feature>
<evidence type="ECO:0000256" key="1">
    <source>
        <dbReference type="ARBA" id="ARBA00022723"/>
    </source>
</evidence>
<feature type="compositionally biased region" description="Basic and acidic residues" evidence="6">
    <location>
        <begin position="56"/>
        <end position="69"/>
    </location>
</feature>
<sequence length="2089" mass="234697">MNAPSMVQFSGDTLVVRSVVSGESLFGTGVGTEDRSMSPVDDGEPDGEGDADADAEPDHEAEKDDESNKELPQCKIKRNYTCTHCNYYTQNPRFYLFHLKNVHKEKIKIYECPNCLYASKHSQKLQRHVHMVHVMGAGRKKIAKKVSPRRQAPITLVTSPYVEEEKKPMAVEEGEPEEEPGEKMETEVTVDGEKLFKCSLCSFSSRSQILVTRHEKIVHLKKKFFRCVKCNYVTHMKARFTKHVKYHSMPMIKCELCDFRTPYKWNLDRHMKNHQGDGAFKCWLCNFTADIKQSLTVHEMNHHEPPAGQVGCMKQRRNRVGASDTMPALNEPVTEVDEIELLRMEREGQEDSKDPKPFDATRRSQIDNRTENLNGRLINLSERSNSNLNNNCIVNNFNDSSKELTVRRPGESKVGFPGSETVVTKGDNSPKFLCRACPFSTSWEAEIIKHEQSVHSEGAKKKAPPRPIPNLIPIQNKPAVGSSLTVLKIPSVQSANTSPHNASSTKGSRETTPKRSESAFMLDQDLNNFCAQSTSALKDFASLFHEVDAKDPEAQTPRKTTLDSPFKTGSKEVSKKGGMSFFDTLKEKLMVDAGGDSMICQFCGHESKCLSELVRHQKLHKNCQEQNDNSSTSSTLSVPNGNELFSTRCQHCRQRCKTSLDLIQHLKSCTEARKKLLDEKEDEEPEGEEEGKLDEMDMDDDPSEKAESTSDEPHPMENKVFVWNRPEPQVPEEASQQEPIPEEGDLGDFDDEGPEGEEEEDEDIPEGDCDGEAEGEGEEGGEEGDEPRDGEGNIQDVGVETAPGIGSVTYKSKSGCHGLSVPAQDADISPNAELNIKRAYKCPHCTFWAATASRFHVHIVGHLNKKPFECSLCSYRSNWRWDITKHIRLKTARDPNHVKARVLMTDETGRRNYSKYNRYLTLIRVHEPSAESSGTGRRTKAIPSGGANSQSPKPSSNAVPSSQQTARKSAVPAAAVKRPPSAEPSDSEPPKKKSSPENKKTMWKCKKCLFRDSDRTVVLAHVKEHYKQAEVERNVKTSNASQSTARKTAVPSHQENNFSPNKMANQEPKPPEITISRKENSKIANDSPENISKSGQWACRVCSFSCSSEAEIVAHTATHKKNPNATIKCYFCPFYVVTEDELMDHLQQAHSNECETNSQFNDSSPRSMDEEEDSPNHETYSSLITKRYKCANCPYVSNSKSQFLYHRQFHRPRGASFKCNICSYNVTRRHLLHQHLRVHGISVSESAYGKNLPYEEYEEVLESPGDISKTDTSLFNEIPLVWVSKLGTLTKMFKCRHCPHVNIRKSNIQEHEKMHGARELKVKENGSPSVPLQSHHCTECNYVCNNAGVLSSHTKVHQGLFGQVCALVDTTKSDDVQIREINKMLNQDLLNPNSDKLQLPNGLISNFSRQSSHNSEDRSNKIESSIDLTGDNSEEAKPELEADGKMLHFCSLCPARFLYVKELEIHSRFHALKLSHQCESCSYTARQHPHLLAHYKVHTDDYQERTSAFCATYGISPHHPRPRTAVILDGTSNASYAWVVVNASNKSIIMDGSYDQASGEANNQKLKAQSPKQFKGLQKHYSCEKCPAKFFKSVALQYHNTLHGSGSPHKCRSCDYAVKTYGNLIKHEAIHNLEPREKYSNKYGKFFSKPSSNHIPMSGTDLFKQKSEASQKGNMNGDSASTCSSPPAQFIDPEFGILMHGSPEFTYPTYLKNGRMREKRYKCHKCPSAFDKREQYKIHLSLHGAKQRYRCERCDYSVKYYANYLQHMKKHDLSDTSRNSERTLDKSDAEYISDNLSESAEMQSDDGKDHKVRAGKTLKLSMADQQAVMLMQLKENNTASSPPETVARCPYCPYSSIRKDGVGHHLNRHSNIKGATYACKHCDYSVPQTNYMKEHNKLHFQQMKGMKPDAYMKCDRIELWAQPADNPNSNDKVMIFQDKGVANGSNRFHPEVNEELSENQELEKIFVNINTGEEEAVKAVNENCDKENDKKLCNGASKDSVNCNGSSIKDDAKVETNPSVGSEKDSITPDVCASPSDDNNDESEEDFKGYPVIGEDSDASNDASSKSQADKSMNIPIHDSSHENAPSTV</sequence>
<feature type="domain" description="C2H2-type" evidence="7">
    <location>
        <begin position="1476"/>
        <end position="1503"/>
    </location>
</feature>
<keyword evidence="2" id="KW-0677">Repeat</keyword>